<evidence type="ECO:0000256" key="2">
    <source>
        <dbReference type="ARBA" id="ARBA00008107"/>
    </source>
</evidence>
<keyword evidence="5 8" id="KW-0963">Cytoplasm</keyword>
<dbReference type="InterPro" id="IPR038078">
    <property type="entry name" value="PhoU-like_sf"/>
</dbReference>
<comment type="subunit">
    <text evidence="3 8">Homodimer.</text>
</comment>
<evidence type="ECO:0000256" key="4">
    <source>
        <dbReference type="ARBA" id="ARBA00022448"/>
    </source>
</evidence>
<reference evidence="11 12" key="2">
    <citation type="submission" date="2017-07" db="EMBL/GenBank/DDBJ databases">
        <title>Candidatus Dactylopiibacterium carminicum, a nitrogen-fixing symbiont of the cochineal insect Dactylopius coccus and Dactylopius opuntiae (Hemiptera: Coccoidea: Dactylopiidae).</title>
        <authorList>
            <person name="Vera A."/>
        </authorList>
    </citation>
    <scope>NUCLEOTIDE SEQUENCE [LARGE SCALE GENOMIC DNA]</scope>
    <source>
        <strain evidence="11 12">NFDCM</strain>
    </source>
</reference>
<dbReference type="Proteomes" id="UP000216107">
    <property type="component" value="Unassembled WGS sequence"/>
</dbReference>
<keyword evidence="6 8" id="KW-0592">Phosphate transport</keyword>
<evidence type="ECO:0000256" key="3">
    <source>
        <dbReference type="ARBA" id="ARBA00011738"/>
    </source>
</evidence>
<dbReference type="GO" id="GO:0045936">
    <property type="term" value="P:negative regulation of phosphate metabolic process"/>
    <property type="evidence" value="ECO:0007669"/>
    <property type="project" value="InterPro"/>
</dbReference>
<dbReference type="NCBIfam" id="TIGR02135">
    <property type="entry name" value="phoU_full"/>
    <property type="match status" value="1"/>
</dbReference>
<name>A0A272EPM9_9RHOO</name>
<comment type="subcellular location">
    <subcellularLocation>
        <location evidence="1 8">Cytoplasm</location>
    </subcellularLocation>
</comment>
<feature type="domain" description="PhoU" evidence="9">
    <location>
        <begin position="21"/>
        <end position="108"/>
    </location>
</feature>
<evidence type="ECO:0000256" key="7">
    <source>
        <dbReference type="ARBA" id="ARBA00056181"/>
    </source>
</evidence>
<dbReference type="RefSeq" id="WP_095525298.1">
    <property type="nucleotide sequence ID" value="NZ_MDUX01000047.1"/>
</dbReference>
<evidence type="ECO:0000256" key="5">
    <source>
        <dbReference type="ARBA" id="ARBA00022490"/>
    </source>
</evidence>
<accession>A0A272EPM9</accession>
<dbReference type="Proteomes" id="UP000623509">
    <property type="component" value="Unassembled WGS sequence"/>
</dbReference>
<dbReference type="FunFam" id="1.20.58.220:FF:000004">
    <property type="entry name" value="Phosphate-specific transport system accessory protein PhoU"/>
    <property type="match status" value="1"/>
</dbReference>
<evidence type="ECO:0000313" key="11">
    <source>
        <dbReference type="EMBL" id="PAS92082.1"/>
    </source>
</evidence>
<reference evidence="10 13" key="1">
    <citation type="submission" date="2016-08" db="EMBL/GenBank/DDBJ databases">
        <title>Candidatus Dactylopiibacterium carminicum genome sequence.</title>
        <authorList>
            <person name="Ramirez-Puebla S.T."/>
            <person name="Ormeno-Orrillo E."/>
            <person name="Vera-Ponce De Leon A."/>
            <person name="Luis L."/>
            <person name="Sanchez-Flores A."/>
            <person name="Monica R."/>
            <person name="Martinez-Romero E."/>
        </authorList>
    </citation>
    <scope>NUCLEOTIDE SEQUENCE [LARGE SCALE GENOMIC DNA]</scope>
    <source>
        <strain evidence="10">END1</strain>
    </source>
</reference>
<sequence length="236" mass="26655">MSDHTVRQYDVELDGMRTRVLQMGGYVEQQVVLALEGLLEGDLATVERVIENDHRVNELEVELDEACAQIIARRQPTAKDLRSIMIVSKTVTDLERIGDEAKKIAKAVRRLLQNEPAGKPRVQLKHLGGLAVAQLRKSLDAMARLDIDAAAEVVKEDRELDAEFKSVMRQLITYMMEDPRILSRSIEILFAAKALERIGDHAKNVAEYTIYLVRGRDVRHIGVSEILKEVGYPEDN</sequence>
<keyword evidence="13" id="KW-1185">Reference proteome</keyword>
<dbReference type="EMBL" id="NMRN01000048">
    <property type="protein sequence ID" value="PAS92082.1"/>
    <property type="molecule type" value="Genomic_DNA"/>
</dbReference>
<comment type="similarity">
    <text evidence="2 8">Belongs to the PhoU family.</text>
</comment>
<evidence type="ECO:0000313" key="12">
    <source>
        <dbReference type="Proteomes" id="UP000216107"/>
    </source>
</evidence>
<dbReference type="OrthoDB" id="9814256at2"/>
<feature type="domain" description="PhoU" evidence="9">
    <location>
        <begin position="124"/>
        <end position="208"/>
    </location>
</feature>
<dbReference type="PANTHER" id="PTHR42930:SF3">
    <property type="entry name" value="PHOSPHATE-SPECIFIC TRANSPORT SYSTEM ACCESSORY PROTEIN PHOU"/>
    <property type="match status" value="1"/>
</dbReference>
<proteinExistence type="inferred from homology"/>
<keyword evidence="4 8" id="KW-0813">Transport</keyword>
<evidence type="ECO:0000259" key="9">
    <source>
        <dbReference type="Pfam" id="PF01895"/>
    </source>
</evidence>
<evidence type="ECO:0000256" key="1">
    <source>
        <dbReference type="ARBA" id="ARBA00004496"/>
    </source>
</evidence>
<dbReference type="PANTHER" id="PTHR42930">
    <property type="entry name" value="PHOSPHATE-SPECIFIC TRANSPORT SYSTEM ACCESSORY PROTEIN PHOU"/>
    <property type="match status" value="1"/>
</dbReference>
<organism evidence="11 12">
    <name type="scientific">Candidatus Dactylopiibacterium carminicum</name>
    <dbReference type="NCBI Taxonomy" id="857335"/>
    <lineage>
        <taxon>Bacteria</taxon>
        <taxon>Pseudomonadati</taxon>
        <taxon>Pseudomonadota</taxon>
        <taxon>Betaproteobacteria</taxon>
        <taxon>Rhodocyclales</taxon>
        <taxon>Rhodocyclaceae</taxon>
        <taxon>Candidatus Dactylopiibacterium</taxon>
    </lineage>
</organism>
<evidence type="ECO:0000256" key="6">
    <source>
        <dbReference type="ARBA" id="ARBA00022592"/>
    </source>
</evidence>
<evidence type="ECO:0000256" key="8">
    <source>
        <dbReference type="PIRNR" id="PIRNR003107"/>
    </source>
</evidence>
<dbReference type="AlphaFoldDB" id="A0A272EPM9"/>
<gene>
    <name evidence="11" type="primary">phoU</name>
    <name evidence="10" type="ORF">BGI27_12990</name>
    <name evidence="11" type="ORF">CGU29_13110</name>
</gene>
<dbReference type="EMBL" id="MDUX01000047">
    <property type="protein sequence ID" value="KAF7598487.1"/>
    <property type="molecule type" value="Genomic_DNA"/>
</dbReference>
<dbReference type="GO" id="GO:0030643">
    <property type="term" value="P:intracellular phosphate ion homeostasis"/>
    <property type="evidence" value="ECO:0007669"/>
    <property type="project" value="InterPro"/>
</dbReference>
<evidence type="ECO:0000313" key="13">
    <source>
        <dbReference type="Proteomes" id="UP000623509"/>
    </source>
</evidence>
<dbReference type="GO" id="GO:0006817">
    <property type="term" value="P:phosphate ion transport"/>
    <property type="evidence" value="ECO:0007669"/>
    <property type="project" value="UniProtKB-KW"/>
</dbReference>
<comment type="function">
    <text evidence="7 8">Plays a role in the regulation of phosphate uptake.</text>
</comment>
<comment type="caution">
    <text evidence="11">The sequence shown here is derived from an EMBL/GenBank/DDBJ whole genome shotgun (WGS) entry which is preliminary data.</text>
</comment>
<protein>
    <recommendedName>
        <fullName evidence="8">Phosphate-specific transport system accessory protein PhoU</fullName>
    </recommendedName>
</protein>
<dbReference type="InterPro" id="IPR026022">
    <property type="entry name" value="PhoU_dom"/>
</dbReference>
<dbReference type="PIRSF" id="PIRSF003107">
    <property type="entry name" value="PhoU"/>
    <property type="match status" value="1"/>
</dbReference>
<dbReference type="GO" id="GO:0005737">
    <property type="term" value="C:cytoplasm"/>
    <property type="evidence" value="ECO:0007669"/>
    <property type="project" value="UniProtKB-SubCell"/>
</dbReference>
<dbReference type="Gene3D" id="1.20.58.220">
    <property type="entry name" value="Phosphate transport system protein phou homolog 2, domain 2"/>
    <property type="match status" value="2"/>
</dbReference>
<evidence type="ECO:0000313" key="10">
    <source>
        <dbReference type="EMBL" id="KAF7598487.1"/>
    </source>
</evidence>
<dbReference type="InterPro" id="IPR028366">
    <property type="entry name" value="PhoU"/>
</dbReference>
<dbReference type="Pfam" id="PF01895">
    <property type="entry name" value="PhoU"/>
    <property type="match status" value="2"/>
</dbReference>
<dbReference type="SUPFAM" id="SSF109755">
    <property type="entry name" value="PhoU-like"/>
    <property type="match status" value="1"/>
</dbReference>